<dbReference type="Pfam" id="PF20058">
    <property type="entry name" value="DUF6457"/>
    <property type="match status" value="1"/>
</dbReference>
<gene>
    <name evidence="2" type="ORF">IV500_15965</name>
</gene>
<reference evidence="2 3" key="1">
    <citation type="submission" date="2020-11" db="EMBL/GenBank/DDBJ databases">
        <title>Arthrobacter antarcticus sp. nov., isolated from Antarctic Soil.</title>
        <authorList>
            <person name="Li J."/>
        </authorList>
    </citation>
    <scope>NUCLEOTIDE SEQUENCE [LARGE SCALE GENOMIC DNA]</scope>
    <source>
        <strain evidence="2 3">Z1-20</strain>
    </source>
</reference>
<evidence type="ECO:0000259" key="1">
    <source>
        <dbReference type="Pfam" id="PF20058"/>
    </source>
</evidence>
<comment type="caution">
    <text evidence="2">The sequence shown here is derived from an EMBL/GenBank/DDBJ whole genome shotgun (WGS) entry which is preliminary data.</text>
</comment>
<dbReference type="RefSeq" id="WP_196397808.1">
    <property type="nucleotide sequence ID" value="NZ_JADNYM010000022.1"/>
</dbReference>
<dbReference type="EMBL" id="JADNYM010000022">
    <property type="protein sequence ID" value="MBG0740872.1"/>
    <property type="molecule type" value="Genomic_DNA"/>
</dbReference>
<dbReference type="Proteomes" id="UP000655366">
    <property type="component" value="Unassembled WGS sequence"/>
</dbReference>
<proteinExistence type="predicted"/>
<evidence type="ECO:0000313" key="2">
    <source>
        <dbReference type="EMBL" id="MBG0740872.1"/>
    </source>
</evidence>
<name>A0A931CLP2_9MICC</name>
<protein>
    <recommendedName>
        <fullName evidence="1">DUF6457 domain-containing protein</fullName>
    </recommendedName>
</protein>
<sequence length="105" mass="10907">MTDHDEEERDVTQWGQRLSQALQILDLQVDQKLILKLADESTRSAGPSAAPISTFLVGYAAALAVSSGHVGSQAAVRSAVDTALQLCGNGKTGGPDTQGWAGTAQ</sequence>
<feature type="domain" description="DUF6457" evidence="1">
    <location>
        <begin position="7"/>
        <end position="89"/>
    </location>
</feature>
<evidence type="ECO:0000313" key="3">
    <source>
        <dbReference type="Proteomes" id="UP000655366"/>
    </source>
</evidence>
<dbReference type="AlphaFoldDB" id="A0A931CLP2"/>
<dbReference type="InterPro" id="IPR045598">
    <property type="entry name" value="DUF6457"/>
</dbReference>
<accession>A0A931CLP2</accession>
<organism evidence="2 3">
    <name type="scientific">Arthrobacter terrae</name>
    <dbReference type="NCBI Taxonomy" id="2935737"/>
    <lineage>
        <taxon>Bacteria</taxon>
        <taxon>Bacillati</taxon>
        <taxon>Actinomycetota</taxon>
        <taxon>Actinomycetes</taxon>
        <taxon>Micrococcales</taxon>
        <taxon>Micrococcaceae</taxon>
        <taxon>Arthrobacter</taxon>
    </lineage>
</organism>
<keyword evidence="3" id="KW-1185">Reference proteome</keyword>